<dbReference type="PROSITE" id="PS50158">
    <property type="entry name" value="ZF_CCHC"/>
    <property type="match status" value="1"/>
</dbReference>
<protein>
    <submittedName>
        <fullName evidence="5">Uncharacterized protein LOC107493886</fullName>
    </submittedName>
</protein>
<feature type="region of interest" description="Disordered" evidence="2">
    <location>
        <begin position="123"/>
        <end position="154"/>
    </location>
</feature>
<sequence>MTTYSEDLRCQRCGGFNLYKPSRKGLDLCYKCRMPGHISRDFSHRRTQDADQFQQQGRADFRRNNNDDKNNHQGRRYKKQPQNELNCKRCGIYHPRTPCRAGLGLCYYCGGAGHMSWNCPEKANKVPRGPNNKISPYDRDKGFRIESANLKTEP</sequence>
<reference evidence="4" key="1">
    <citation type="journal article" date="2016" name="Nat. Genet.">
        <title>The genome sequences of Arachis duranensis and Arachis ipaensis, the diploid ancestors of cultivated peanut.</title>
        <authorList>
            <person name="Bertioli D.J."/>
            <person name="Cannon S.B."/>
            <person name="Froenicke L."/>
            <person name="Huang G."/>
            <person name="Farmer A.D."/>
            <person name="Cannon E.K."/>
            <person name="Liu X."/>
            <person name="Gao D."/>
            <person name="Clevenger J."/>
            <person name="Dash S."/>
            <person name="Ren L."/>
            <person name="Moretzsohn M.C."/>
            <person name="Shirasawa K."/>
            <person name="Huang W."/>
            <person name="Vidigal B."/>
            <person name="Abernathy B."/>
            <person name="Chu Y."/>
            <person name="Niederhuth C.E."/>
            <person name="Umale P."/>
            <person name="Araujo A.C."/>
            <person name="Kozik A."/>
            <person name="Kim K.D."/>
            <person name="Burow M.D."/>
            <person name="Varshney R.K."/>
            <person name="Wang X."/>
            <person name="Zhang X."/>
            <person name="Barkley N."/>
            <person name="Guimaraes P.M."/>
            <person name="Isobe S."/>
            <person name="Guo B."/>
            <person name="Liao B."/>
            <person name="Stalker H.T."/>
            <person name="Schmitz R.J."/>
            <person name="Scheffler B.E."/>
            <person name="Leal-Bertioli S.C."/>
            <person name="Xun X."/>
            <person name="Jackson S.A."/>
            <person name="Michelmore R."/>
            <person name="Ozias-Akins P."/>
        </authorList>
    </citation>
    <scope>NUCLEOTIDE SEQUENCE [LARGE SCALE GENOMIC DNA]</scope>
    <source>
        <strain evidence="4">cv. V14167</strain>
    </source>
</reference>
<keyword evidence="1" id="KW-0862">Zinc</keyword>
<dbReference type="AlphaFoldDB" id="A0A6P4DSL1"/>
<dbReference type="GeneID" id="107493886"/>
<proteinExistence type="predicted"/>
<reference evidence="5" key="2">
    <citation type="submission" date="2025-08" db="UniProtKB">
        <authorList>
            <consortium name="RefSeq"/>
        </authorList>
    </citation>
    <scope>IDENTIFICATION</scope>
    <source>
        <tissue evidence="5">Whole plant</tissue>
    </source>
</reference>
<dbReference type="Gene3D" id="4.10.60.10">
    <property type="entry name" value="Zinc finger, CCHC-type"/>
    <property type="match status" value="1"/>
</dbReference>
<feature type="region of interest" description="Disordered" evidence="2">
    <location>
        <begin position="43"/>
        <end position="80"/>
    </location>
</feature>
<dbReference type="SMART" id="SM00343">
    <property type="entry name" value="ZnF_C2HC"/>
    <property type="match status" value="2"/>
</dbReference>
<dbReference type="GO" id="GO:0008270">
    <property type="term" value="F:zinc ion binding"/>
    <property type="evidence" value="ECO:0007669"/>
    <property type="project" value="UniProtKB-KW"/>
</dbReference>
<evidence type="ECO:0000256" key="2">
    <source>
        <dbReference type="SAM" id="MobiDB-lite"/>
    </source>
</evidence>
<keyword evidence="1" id="KW-0863">Zinc-finger</keyword>
<keyword evidence="1" id="KW-0479">Metal-binding</keyword>
<evidence type="ECO:0000313" key="4">
    <source>
        <dbReference type="Proteomes" id="UP000515211"/>
    </source>
</evidence>
<evidence type="ECO:0000256" key="1">
    <source>
        <dbReference type="PROSITE-ProRule" id="PRU00047"/>
    </source>
</evidence>
<organism evidence="4 5">
    <name type="scientific">Arachis duranensis</name>
    <name type="common">Wild peanut</name>
    <dbReference type="NCBI Taxonomy" id="130453"/>
    <lineage>
        <taxon>Eukaryota</taxon>
        <taxon>Viridiplantae</taxon>
        <taxon>Streptophyta</taxon>
        <taxon>Embryophyta</taxon>
        <taxon>Tracheophyta</taxon>
        <taxon>Spermatophyta</taxon>
        <taxon>Magnoliopsida</taxon>
        <taxon>eudicotyledons</taxon>
        <taxon>Gunneridae</taxon>
        <taxon>Pentapetalae</taxon>
        <taxon>rosids</taxon>
        <taxon>fabids</taxon>
        <taxon>Fabales</taxon>
        <taxon>Fabaceae</taxon>
        <taxon>Papilionoideae</taxon>
        <taxon>50 kb inversion clade</taxon>
        <taxon>dalbergioids sensu lato</taxon>
        <taxon>Dalbergieae</taxon>
        <taxon>Pterocarpus clade</taxon>
        <taxon>Arachis</taxon>
    </lineage>
</organism>
<dbReference type="RefSeq" id="XP_015970405.1">
    <property type="nucleotide sequence ID" value="XM_016114919.1"/>
</dbReference>
<dbReference type="SUPFAM" id="SSF57756">
    <property type="entry name" value="Retrovirus zinc finger-like domains"/>
    <property type="match status" value="1"/>
</dbReference>
<accession>A0A6P4DSL1</accession>
<feature type="compositionally biased region" description="Basic and acidic residues" evidence="2">
    <location>
        <begin position="59"/>
        <end position="71"/>
    </location>
</feature>
<dbReference type="Proteomes" id="UP000515211">
    <property type="component" value="Chromosome 6"/>
</dbReference>
<feature type="domain" description="CCHC-type" evidence="3">
    <location>
        <begin position="106"/>
        <end position="121"/>
    </location>
</feature>
<dbReference type="KEGG" id="adu:107493886"/>
<evidence type="ECO:0000259" key="3">
    <source>
        <dbReference type="PROSITE" id="PS50158"/>
    </source>
</evidence>
<dbReference type="InterPro" id="IPR036875">
    <property type="entry name" value="Znf_CCHC_sf"/>
</dbReference>
<keyword evidence="4" id="KW-1185">Reference proteome</keyword>
<evidence type="ECO:0000313" key="5">
    <source>
        <dbReference type="RefSeq" id="XP_015970405.1"/>
    </source>
</evidence>
<dbReference type="Pfam" id="PF00098">
    <property type="entry name" value="zf-CCHC"/>
    <property type="match status" value="2"/>
</dbReference>
<dbReference type="InterPro" id="IPR001878">
    <property type="entry name" value="Znf_CCHC"/>
</dbReference>
<gene>
    <name evidence="5" type="primary">LOC107493886</name>
</gene>
<name>A0A6P4DSL1_ARADU</name>
<dbReference type="GO" id="GO:0003676">
    <property type="term" value="F:nucleic acid binding"/>
    <property type="evidence" value="ECO:0007669"/>
    <property type="project" value="InterPro"/>
</dbReference>